<dbReference type="EMBL" id="QRAN01000025">
    <property type="protein sequence ID" value="RLQ20505.1"/>
    <property type="molecule type" value="Genomic_DNA"/>
</dbReference>
<protein>
    <submittedName>
        <fullName evidence="2">ABC transporter permease</fullName>
    </submittedName>
</protein>
<dbReference type="PANTHER" id="PTHR43471:SF1">
    <property type="entry name" value="ABC TRANSPORTER PERMEASE PROTEIN NOSY-RELATED"/>
    <property type="match status" value="1"/>
</dbReference>
<gene>
    <name evidence="2" type="ORF">DWB85_17295</name>
</gene>
<dbReference type="RefSeq" id="WP_117957039.1">
    <property type="nucleotide sequence ID" value="NZ_QRAN01000025.1"/>
</dbReference>
<feature type="transmembrane region" description="Helical" evidence="1">
    <location>
        <begin position="141"/>
        <end position="165"/>
    </location>
</feature>
<name>A0A3L7DUR2_9GAMM</name>
<accession>A0A3L7DUR2</accession>
<dbReference type="PANTHER" id="PTHR43471">
    <property type="entry name" value="ABC TRANSPORTER PERMEASE"/>
    <property type="match status" value="1"/>
</dbReference>
<keyword evidence="1" id="KW-1133">Transmembrane helix</keyword>
<comment type="caution">
    <text evidence="2">The sequence shown here is derived from an EMBL/GenBank/DDBJ whole genome shotgun (WGS) entry which is preliminary data.</text>
</comment>
<feature type="transmembrane region" description="Helical" evidence="1">
    <location>
        <begin position="105"/>
        <end position="129"/>
    </location>
</feature>
<dbReference type="OrthoDB" id="9805862at2"/>
<sequence>MRPVFILAAEEFREGLRNRWVISALLLLGALAFSLALLGSSPIGETRASSLNVTTVSLASLSVYLIPLIALTLSHDSIVGERNGGTLLLLLTYPVRRWQIVVGKFVGHVSIIAVAIVFGYGVSAIYVGATAEVQAQDWQLFASMVGSSLLLGSVFIALGFLVSVVVSSPATAAGVSISLWLFLVVVFDLLLLGLVLVDSENLISTELFAGLLLLNPADIYRLFNLAGSDAASLVSGSLGALDDSFLSPGLLLGVLTLWLVLPLASAIWIFRRHEL</sequence>
<keyword evidence="1" id="KW-0472">Membrane</keyword>
<dbReference type="Pfam" id="PF12679">
    <property type="entry name" value="ABC2_membrane_2"/>
    <property type="match status" value="1"/>
</dbReference>
<proteinExistence type="predicted"/>
<reference evidence="2 3" key="1">
    <citation type="submission" date="2018-07" db="EMBL/GenBank/DDBJ databases">
        <title>Halioglobus sp. genome submission.</title>
        <authorList>
            <person name="Ye M.-Q."/>
            <person name="Du Z.-J."/>
        </authorList>
    </citation>
    <scope>NUCLEOTIDE SEQUENCE [LARGE SCALE GENOMIC DNA]</scope>
    <source>
        <strain evidence="2 3">U0301</strain>
    </source>
</reference>
<dbReference type="AlphaFoldDB" id="A0A3L7DUR2"/>
<organism evidence="2 3">
    <name type="scientific">Seongchinamella sediminis</name>
    <dbReference type="NCBI Taxonomy" id="2283635"/>
    <lineage>
        <taxon>Bacteria</taxon>
        <taxon>Pseudomonadati</taxon>
        <taxon>Pseudomonadota</taxon>
        <taxon>Gammaproteobacteria</taxon>
        <taxon>Cellvibrionales</taxon>
        <taxon>Halieaceae</taxon>
        <taxon>Seongchinamella</taxon>
    </lineage>
</organism>
<feature type="transmembrane region" description="Helical" evidence="1">
    <location>
        <begin position="20"/>
        <end position="39"/>
    </location>
</feature>
<feature type="transmembrane region" description="Helical" evidence="1">
    <location>
        <begin position="250"/>
        <end position="270"/>
    </location>
</feature>
<keyword evidence="1" id="KW-0812">Transmembrane</keyword>
<keyword evidence="3" id="KW-1185">Reference proteome</keyword>
<dbReference type="GO" id="GO:0005886">
    <property type="term" value="C:plasma membrane"/>
    <property type="evidence" value="ECO:0007669"/>
    <property type="project" value="UniProtKB-SubCell"/>
</dbReference>
<dbReference type="GO" id="GO:0140359">
    <property type="term" value="F:ABC-type transporter activity"/>
    <property type="evidence" value="ECO:0007669"/>
    <property type="project" value="InterPro"/>
</dbReference>
<feature type="transmembrane region" description="Helical" evidence="1">
    <location>
        <begin position="177"/>
        <end position="197"/>
    </location>
</feature>
<evidence type="ECO:0000313" key="2">
    <source>
        <dbReference type="EMBL" id="RLQ20505.1"/>
    </source>
</evidence>
<evidence type="ECO:0000313" key="3">
    <source>
        <dbReference type="Proteomes" id="UP000265509"/>
    </source>
</evidence>
<feature type="transmembrane region" description="Helical" evidence="1">
    <location>
        <begin position="51"/>
        <end position="73"/>
    </location>
</feature>
<dbReference type="Proteomes" id="UP000265509">
    <property type="component" value="Unassembled WGS sequence"/>
</dbReference>
<evidence type="ECO:0000256" key="1">
    <source>
        <dbReference type="SAM" id="Phobius"/>
    </source>
</evidence>